<name>A0A1G9KVQ7_9BACT</name>
<proteinExistence type="predicted"/>
<evidence type="ECO:0000313" key="1">
    <source>
        <dbReference type="EMBL" id="SDL53634.1"/>
    </source>
</evidence>
<dbReference type="STRING" id="246191.SAMN05660337_3228"/>
<dbReference type="AlphaFoldDB" id="A0A1G9KVQ7"/>
<organism evidence="1 2">
    <name type="scientific">Maridesulfovibrio ferrireducens</name>
    <dbReference type="NCBI Taxonomy" id="246191"/>
    <lineage>
        <taxon>Bacteria</taxon>
        <taxon>Pseudomonadati</taxon>
        <taxon>Thermodesulfobacteriota</taxon>
        <taxon>Desulfovibrionia</taxon>
        <taxon>Desulfovibrionales</taxon>
        <taxon>Desulfovibrionaceae</taxon>
        <taxon>Maridesulfovibrio</taxon>
    </lineage>
</organism>
<reference evidence="2" key="1">
    <citation type="submission" date="2016-10" db="EMBL/GenBank/DDBJ databases">
        <authorList>
            <person name="Varghese N."/>
            <person name="Submissions S."/>
        </authorList>
    </citation>
    <scope>NUCLEOTIDE SEQUENCE [LARGE SCALE GENOMIC DNA]</scope>
    <source>
        <strain evidence="2">DSM 16995</strain>
    </source>
</reference>
<dbReference type="RefSeq" id="WP_092162918.1">
    <property type="nucleotide sequence ID" value="NZ_FNGA01000005.1"/>
</dbReference>
<dbReference type="OrthoDB" id="5441924at2"/>
<protein>
    <submittedName>
        <fullName evidence="1">Uncharacterized protein</fullName>
    </submittedName>
</protein>
<sequence length="396" mass="44089">MKAQDTARIIFVLFVLGLFSTLNIVEAHAEKEKVIYSGFAFLGEHADIKSQYKYSDQIYSLNNAEGRPLVEKMLSERMQKTDSKNIEIITGELGQLDSGEGLAMAIALDWEDVAVETLEEGLVKSVYNLHGQILIFDFIKMEVVASYPFGVRVTDCTSKIPSEEHKLEIFKKLYLSDIAGVNFLDSLCCLLTDVEVKSSASNLTFKVEDVVLEAKANDFVVKNFPNDREEAFKIFVAQQFSSFFAKNLKTSILPYTKGKAIGNKMAGRFANGNVFELTVPDGDYPITIAIRGFKKVKLDENETGQSWVYGSYVRLIVESALGDVVNSKIKNGAVKIVPVGQLTVEDSSAFVESLLVLFDKTTKQIEICDSDWLKKCAEGSCTGDQFQALKQKINKY</sequence>
<gene>
    <name evidence="1" type="ORF">SAMN05660337_3228</name>
</gene>
<keyword evidence="2" id="KW-1185">Reference proteome</keyword>
<dbReference type="Proteomes" id="UP000199053">
    <property type="component" value="Unassembled WGS sequence"/>
</dbReference>
<dbReference type="EMBL" id="FNGA01000005">
    <property type="protein sequence ID" value="SDL53634.1"/>
    <property type="molecule type" value="Genomic_DNA"/>
</dbReference>
<accession>A0A1G9KVQ7</accession>
<evidence type="ECO:0000313" key="2">
    <source>
        <dbReference type="Proteomes" id="UP000199053"/>
    </source>
</evidence>